<reference evidence="1 2" key="2">
    <citation type="journal article" date="2022" name="Mol. Ecol. Resour.">
        <title>The genomes of chicory, endive, great burdock and yacon provide insights into Asteraceae paleo-polyploidization history and plant inulin production.</title>
        <authorList>
            <person name="Fan W."/>
            <person name="Wang S."/>
            <person name="Wang H."/>
            <person name="Wang A."/>
            <person name="Jiang F."/>
            <person name="Liu H."/>
            <person name="Zhao H."/>
            <person name="Xu D."/>
            <person name="Zhang Y."/>
        </authorList>
    </citation>
    <scope>NUCLEOTIDE SEQUENCE [LARGE SCALE GENOMIC DNA]</scope>
    <source>
        <strain evidence="2">cv. Yunnan</strain>
        <tissue evidence="1">Leaves</tissue>
    </source>
</reference>
<dbReference type="Proteomes" id="UP001056120">
    <property type="component" value="Linkage Group LG22"/>
</dbReference>
<dbReference type="EMBL" id="CM042039">
    <property type="protein sequence ID" value="KAI3725951.1"/>
    <property type="molecule type" value="Genomic_DNA"/>
</dbReference>
<proteinExistence type="predicted"/>
<evidence type="ECO:0000313" key="1">
    <source>
        <dbReference type="EMBL" id="KAI3725951.1"/>
    </source>
</evidence>
<comment type="caution">
    <text evidence="1">The sequence shown here is derived from an EMBL/GenBank/DDBJ whole genome shotgun (WGS) entry which is preliminary data.</text>
</comment>
<accession>A0ACB9BVD1</accession>
<organism evidence="1 2">
    <name type="scientific">Smallanthus sonchifolius</name>
    <dbReference type="NCBI Taxonomy" id="185202"/>
    <lineage>
        <taxon>Eukaryota</taxon>
        <taxon>Viridiplantae</taxon>
        <taxon>Streptophyta</taxon>
        <taxon>Embryophyta</taxon>
        <taxon>Tracheophyta</taxon>
        <taxon>Spermatophyta</taxon>
        <taxon>Magnoliopsida</taxon>
        <taxon>eudicotyledons</taxon>
        <taxon>Gunneridae</taxon>
        <taxon>Pentapetalae</taxon>
        <taxon>asterids</taxon>
        <taxon>campanulids</taxon>
        <taxon>Asterales</taxon>
        <taxon>Asteraceae</taxon>
        <taxon>Asteroideae</taxon>
        <taxon>Heliantheae alliance</taxon>
        <taxon>Millerieae</taxon>
        <taxon>Smallanthus</taxon>
    </lineage>
</organism>
<protein>
    <submittedName>
        <fullName evidence="1">Uncharacterized protein</fullName>
    </submittedName>
</protein>
<keyword evidence="2" id="KW-1185">Reference proteome</keyword>
<sequence>MVTKARSLSDVDEVHALMGIKASLLDPHGALQNWDADSVYPKHGYLLFRITCLGPTQIYRMVVVLVKAKVKIPFYLGESSFVIGSLCGRLTPPATITSSEYILPVVI</sequence>
<name>A0ACB9BVD1_9ASTR</name>
<reference evidence="2" key="1">
    <citation type="journal article" date="2022" name="Mol. Ecol. Resour.">
        <title>The genomes of chicory, endive, great burdock and yacon provide insights into Asteraceae palaeo-polyploidization history and plant inulin production.</title>
        <authorList>
            <person name="Fan W."/>
            <person name="Wang S."/>
            <person name="Wang H."/>
            <person name="Wang A."/>
            <person name="Jiang F."/>
            <person name="Liu H."/>
            <person name="Zhao H."/>
            <person name="Xu D."/>
            <person name="Zhang Y."/>
        </authorList>
    </citation>
    <scope>NUCLEOTIDE SEQUENCE [LARGE SCALE GENOMIC DNA]</scope>
    <source>
        <strain evidence="2">cv. Yunnan</strain>
    </source>
</reference>
<evidence type="ECO:0000313" key="2">
    <source>
        <dbReference type="Proteomes" id="UP001056120"/>
    </source>
</evidence>
<gene>
    <name evidence="1" type="ORF">L1987_65747</name>
</gene>